<feature type="non-terminal residue" evidence="2">
    <location>
        <position position="1"/>
    </location>
</feature>
<dbReference type="OrthoDB" id="5342093at2759"/>
<feature type="domain" description="DUF6594" evidence="1">
    <location>
        <begin position="4"/>
        <end position="186"/>
    </location>
</feature>
<evidence type="ECO:0000313" key="3">
    <source>
        <dbReference type="Proteomes" id="UP000235371"/>
    </source>
</evidence>
<accession>A0A2J6STY0</accession>
<dbReference type="PANTHER" id="PTHR34502">
    <property type="entry name" value="DUF6594 DOMAIN-CONTAINING PROTEIN-RELATED"/>
    <property type="match status" value="1"/>
</dbReference>
<dbReference type="Pfam" id="PF20237">
    <property type="entry name" value="DUF6594"/>
    <property type="match status" value="1"/>
</dbReference>
<dbReference type="EMBL" id="KZ613866">
    <property type="protein sequence ID" value="PMD54234.1"/>
    <property type="molecule type" value="Genomic_DNA"/>
</dbReference>
<dbReference type="InParanoid" id="A0A2J6STY0"/>
<gene>
    <name evidence="2" type="ORF">K444DRAFT_699963</name>
</gene>
<evidence type="ECO:0000313" key="2">
    <source>
        <dbReference type="EMBL" id="PMD54234.1"/>
    </source>
</evidence>
<reference evidence="2 3" key="1">
    <citation type="submission" date="2016-04" db="EMBL/GenBank/DDBJ databases">
        <title>A degradative enzymes factory behind the ericoid mycorrhizal symbiosis.</title>
        <authorList>
            <consortium name="DOE Joint Genome Institute"/>
            <person name="Martino E."/>
            <person name="Morin E."/>
            <person name="Grelet G."/>
            <person name="Kuo A."/>
            <person name="Kohler A."/>
            <person name="Daghino S."/>
            <person name="Barry K."/>
            <person name="Choi C."/>
            <person name="Cichocki N."/>
            <person name="Clum A."/>
            <person name="Copeland A."/>
            <person name="Hainaut M."/>
            <person name="Haridas S."/>
            <person name="Labutti K."/>
            <person name="Lindquist E."/>
            <person name="Lipzen A."/>
            <person name="Khouja H.-R."/>
            <person name="Murat C."/>
            <person name="Ohm R."/>
            <person name="Olson A."/>
            <person name="Spatafora J."/>
            <person name="Veneault-Fourrey C."/>
            <person name="Henrissat B."/>
            <person name="Grigoriev I."/>
            <person name="Martin F."/>
            <person name="Perotto S."/>
        </authorList>
    </citation>
    <scope>NUCLEOTIDE SEQUENCE [LARGE SCALE GENOMIC DNA]</scope>
    <source>
        <strain evidence="2 3">E</strain>
    </source>
</reference>
<keyword evidence="3" id="KW-1185">Reference proteome</keyword>
<dbReference type="AlphaFoldDB" id="A0A2J6STY0"/>
<proteinExistence type="predicted"/>
<protein>
    <recommendedName>
        <fullName evidence="1">DUF6594 domain-containing protein</fullName>
    </recommendedName>
</protein>
<dbReference type="PANTHER" id="PTHR34502:SF5">
    <property type="entry name" value="DUF6594 DOMAIN-CONTAINING PROTEIN"/>
    <property type="match status" value="1"/>
</dbReference>
<dbReference type="RefSeq" id="XP_024731138.1">
    <property type="nucleotide sequence ID" value="XM_024888001.1"/>
</dbReference>
<dbReference type="GeneID" id="36596077"/>
<name>A0A2J6STY0_9HELO</name>
<evidence type="ECO:0000259" key="1">
    <source>
        <dbReference type="Pfam" id="PF20237"/>
    </source>
</evidence>
<sequence length="194" mass="22588">MTGYAKIGLLMGEHPEVAILRRYSALSALNLLYLQAELRDLELDLQKYAKADDASDHPDRKVYSLDWLALKESCEDHVEKGNDGHRWETMLAIRDKLEEYENALPRHTKLNKLSAPKKQDLGFLNEWMERAGMGNVRLYGSDNRTWSSDEWRADLVSLNPWADESPLFSWISDSLTHWYHRNLGYRTKVSKNYS</sequence>
<dbReference type="Proteomes" id="UP000235371">
    <property type="component" value="Unassembled WGS sequence"/>
</dbReference>
<dbReference type="InterPro" id="IPR046529">
    <property type="entry name" value="DUF6594"/>
</dbReference>
<organism evidence="2 3">
    <name type="scientific">Hyaloscypha bicolor E</name>
    <dbReference type="NCBI Taxonomy" id="1095630"/>
    <lineage>
        <taxon>Eukaryota</taxon>
        <taxon>Fungi</taxon>
        <taxon>Dikarya</taxon>
        <taxon>Ascomycota</taxon>
        <taxon>Pezizomycotina</taxon>
        <taxon>Leotiomycetes</taxon>
        <taxon>Helotiales</taxon>
        <taxon>Hyaloscyphaceae</taxon>
        <taxon>Hyaloscypha</taxon>
        <taxon>Hyaloscypha bicolor</taxon>
    </lineage>
</organism>